<name>A0A3Q7J9C4_SOLLC</name>
<reference evidence="1" key="2">
    <citation type="submission" date="2019-01" db="UniProtKB">
        <authorList>
            <consortium name="EnsemblPlants"/>
        </authorList>
    </citation>
    <scope>IDENTIFICATION</scope>
    <source>
        <strain evidence="1">cv. Heinz 1706</strain>
    </source>
</reference>
<dbReference type="CDD" id="cd09272">
    <property type="entry name" value="RNase_HI_RT_Ty1"/>
    <property type="match status" value="1"/>
</dbReference>
<dbReference type="PANTHER" id="PTHR11439">
    <property type="entry name" value="GAG-POL-RELATED RETROTRANSPOSON"/>
    <property type="match status" value="1"/>
</dbReference>
<dbReference type="Gramene" id="Solyc12g038735.1.1">
    <property type="protein sequence ID" value="Solyc12g038735.1.1"/>
    <property type="gene ID" value="Solyc12g038735.1"/>
</dbReference>
<dbReference type="Proteomes" id="UP000004994">
    <property type="component" value="Chromosome 12"/>
</dbReference>
<dbReference type="STRING" id="4081.A0A3Q7J9C4"/>
<evidence type="ECO:0008006" key="3">
    <source>
        <dbReference type="Google" id="ProtNLM"/>
    </source>
</evidence>
<reference evidence="1" key="1">
    <citation type="journal article" date="2012" name="Nature">
        <title>The tomato genome sequence provides insights into fleshy fruit evolution.</title>
        <authorList>
            <consortium name="Tomato Genome Consortium"/>
        </authorList>
    </citation>
    <scope>NUCLEOTIDE SEQUENCE [LARGE SCALE GENOMIC DNA]</scope>
    <source>
        <strain evidence="1">cv. Heinz 1706</strain>
    </source>
</reference>
<dbReference type="EnsemblPlants" id="Solyc12g038735.1.1">
    <property type="protein sequence ID" value="Solyc12g038735.1.1"/>
    <property type="gene ID" value="Solyc12g038735.1"/>
</dbReference>
<dbReference type="PANTHER" id="PTHR11439:SF524">
    <property type="entry name" value="RNA-DIRECTED DNA POLYMERASE, PROTEIN KINASE RLK-PELLE-DLSV FAMILY"/>
    <property type="match status" value="1"/>
</dbReference>
<dbReference type="AlphaFoldDB" id="A0A3Q7J9C4"/>
<evidence type="ECO:0000313" key="1">
    <source>
        <dbReference type="EnsemblPlants" id="Solyc12g038735.1.1"/>
    </source>
</evidence>
<organism evidence="1">
    <name type="scientific">Solanum lycopersicum</name>
    <name type="common">Tomato</name>
    <name type="synonym">Lycopersicon esculentum</name>
    <dbReference type="NCBI Taxonomy" id="4081"/>
    <lineage>
        <taxon>Eukaryota</taxon>
        <taxon>Viridiplantae</taxon>
        <taxon>Streptophyta</taxon>
        <taxon>Embryophyta</taxon>
        <taxon>Tracheophyta</taxon>
        <taxon>Spermatophyta</taxon>
        <taxon>Magnoliopsida</taxon>
        <taxon>eudicotyledons</taxon>
        <taxon>Gunneridae</taxon>
        <taxon>Pentapetalae</taxon>
        <taxon>asterids</taxon>
        <taxon>lamiids</taxon>
        <taxon>Solanales</taxon>
        <taxon>Solanaceae</taxon>
        <taxon>Solanoideae</taxon>
        <taxon>Solaneae</taxon>
        <taxon>Solanum</taxon>
        <taxon>Solanum subgen. Lycopersicon</taxon>
    </lineage>
</organism>
<protein>
    <recommendedName>
        <fullName evidence="3">Reverse transcriptase Ty1/copia-type domain-containing protein</fullName>
    </recommendedName>
</protein>
<accession>A0A3Q7J9C4</accession>
<keyword evidence="2" id="KW-1185">Reference proteome</keyword>
<dbReference type="InParanoid" id="A0A3Q7J9C4"/>
<proteinExistence type="predicted"/>
<evidence type="ECO:0000313" key="2">
    <source>
        <dbReference type="Proteomes" id="UP000004994"/>
    </source>
</evidence>
<sequence length="175" mass="19283">MDKVGLLFQATDELPQTLTTINLQNTTDDTFYVDSGVKYFEGGIHLNQSRYVTELLANTEMTLAKANDSSVVNLARQFMLSPYIEHLQGVKRILGYIKGTLHFGLRIISQSLCRLYGYSDADWGGSTTTRISTTGYSIYLGASCISWTSKKHTTVVRSSAEAEYRALASGAAETT</sequence>